<evidence type="ECO:0000313" key="3">
    <source>
        <dbReference type="Proteomes" id="UP000317940"/>
    </source>
</evidence>
<reference evidence="2 3" key="1">
    <citation type="submission" date="2019-06" db="EMBL/GenBank/DDBJ databases">
        <title>Sequencing the genomes of 1000 actinobacteria strains.</title>
        <authorList>
            <person name="Klenk H.-P."/>
        </authorList>
    </citation>
    <scope>NUCLEOTIDE SEQUENCE [LARGE SCALE GENOMIC DNA]</scope>
    <source>
        <strain evidence="2 3">DSM 44826</strain>
    </source>
</reference>
<dbReference type="EMBL" id="VIWT01000003">
    <property type="protein sequence ID" value="TWF90382.1"/>
    <property type="molecule type" value="Genomic_DNA"/>
</dbReference>
<name>A0A561TTD6_9ACTN</name>
<sequence length="101" mass="10696">MSSGPGLGPGMGRRAGEVAAALIHYARPVCELEHRWVFVHPDGFGDLMVSYDPEAELSWTPLSPQERAAAYAALWDEEGQDGAGEARDGLEGTGKGGEAVR</sequence>
<feature type="region of interest" description="Disordered" evidence="1">
    <location>
        <begin position="78"/>
        <end position="101"/>
    </location>
</feature>
<organism evidence="2 3">
    <name type="scientific">Kitasatospora viridis</name>
    <dbReference type="NCBI Taxonomy" id="281105"/>
    <lineage>
        <taxon>Bacteria</taxon>
        <taxon>Bacillati</taxon>
        <taxon>Actinomycetota</taxon>
        <taxon>Actinomycetes</taxon>
        <taxon>Kitasatosporales</taxon>
        <taxon>Streptomycetaceae</taxon>
        <taxon>Kitasatospora</taxon>
    </lineage>
</organism>
<protein>
    <submittedName>
        <fullName evidence="2">Uncharacterized protein</fullName>
    </submittedName>
</protein>
<evidence type="ECO:0000256" key="1">
    <source>
        <dbReference type="SAM" id="MobiDB-lite"/>
    </source>
</evidence>
<evidence type="ECO:0000313" key="2">
    <source>
        <dbReference type="EMBL" id="TWF90382.1"/>
    </source>
</evidence>
<proteinExistence type="predicted"/>
<accession>A0A561TTD6</accession>
<gene>
    <name evidence="2" type="ORF">FHX73_13426</name>
</gene>
<feature type="compositionally biased region" description="Gly residues" evidence="1">
    <location>
        <begin position="91"/>
        <end position="101"/>
    </location>
</feature>
<dbReference type="AlphaFoldDB" id="A0A561TTD6"/>
<comment type="caution">
    <text evidence="2">The sequence shown here is derived from an EMBL/GenBank/DDBJ whole genome shotgun (WGS) entry which is preliminary data.</text>
</comment>
<keyword evidence="3" id="KW-1185">Reference proteome</keyword>
<dbReference type="Proteomes" id="UP000317940">
    <property type="component" value="Unassembled WGS sequence"/>
</dbReference>